<reference evidence="2" key="1">
    <citation type="journal article" date="2019" name="Int. J. Syst. Evol. Microbiol.">
        <title>The Global Catalogue of Microorganisms (GCM) 10K type strain sequencing project: providing services to taxonomists for standard genome sequencing and annotation.</title>
        <authorList>
            <consortium name="The Broad Institute Genomics Platform"/>
            <consortium name="The Broad Institute Genome Sequencing Center for Infectious Disease"/>
            <person name="Wu L."/>
            <person name="Ma J."/>
        </authorList>
    </citation>
    <scope>NUCLEOTIDE SEQUENCE [LARGE SCALE GENOMIC DNA]</scope>
    <source>
        <strain evidence="2">JCM 1365</strain>
    </source>
</reference>
<accession>A0ABQ2HKC0</accession>
<organism evidence="1 2">
    <name type="scientific">Terrabacter tumescens</name>
    <dbReference type="NCBI Taxonomy" id="60443"/>
    <lineage>
        <taxon>Bacteria</taxon>
        <taxon>Bacillati</taxon>
        <taxon>Actinomycetota</taxon>
        <taxon>Actinomycetes</taxon>
        <taxon>Micrococcales</taxon>
        <taxon>Intrasporangiaceae</taxon>
        <taxon>Terrabacter</taxon>
    </lineage>
</organism>
<name>A0ABQ2HKC0_9MICO</name>
<evidence type="ECO:0000313" key="2">
    <source>
        <dbReference type="Proteomes" id="UP000623461"/>
    </source>
</evidence>
<dbReference type="Proteomes" id="UP000623461">
    <property type="component" value="Unassembled WGS sequence"/>
</dbReference>
<protein>
    <submittedName>
        <fullName evidence="1">Uncharacterized protein</fullName>
    </submittedName>
</protein>
<comment type="caution">
    <text evidence="1">The sequence shown here is derived from an EMBL/GenBank/DDBJ whole genome shotgun (WGS) entry which is preliminary data.</text>
</comment>
<dbReference type="EMBL" id="BMNZ01000001">
    <property type="protein sequence ID" value="GGM84179.1"/>
    <property type="molecule type" value="Genomic_DNA"/>
</dbReference>
<keyword evidence="2" id="KW-1185">Reference proteome</keyword>
<gene>
    <name evidence="1" type="ORF">GCM10009721_06140</name>
</gene>
<evidence type="ECO:0000313" key="1">
    <source>
        <dbReference type="EMBL" id="GGM84179.1"/>
    </source>
</evidence>
<sequence length="106" mass="12375">MNDTEGYRDAHDDRPLPAWLAHDEIIAAVIGAWEQDERDRRGLALLDRVHRCAMAAVERDRAAHPSPFPFDLRLPSTFEARYRSYALRVRVWQREHWADRLPPTSA</sequence>
<proteinExistence type="predicted"/>